<gene>
    <name evidence="2" type="ORF">FZD51_21115</name>
</gene>
<dbReference type="Gene3D" id="2.30.30.240">
    <property type="entry name" value="PRC-barrel domain"/>
    <property type="match status" value="2"/>
</dbReference>
<name>A0A5D4R2V7_9BACI</name>
<reference evidence="2 3" key="1">
    <citation type="submission" date="2019-08" db="EMBL/GenBank/DDBJ databases">
        <title>Bacillus genomes from the desert of Cuatro Cienegas, Coahuila.</title>
        <authorList>
            <person name="Olmedo-Alvarez G."/>
        </authorList>
    </citation>
    <scope>NUCLEOTIDE SEQUENCE [LARGE SCALE GENOMIC DNA]</scope>
    <source>
        <strain evidence="2 3">CH446_14T</strain>
    </source>
</reference>
<organism evidence="2 3">
    <name type="scientific">Bacillus infantis</name>
    <dbReference type="NCBI Taxonomy" id="324767"/>
    <lineage>
        <taxon>Bacteria</taxon>
        <taxon>Bacillati</taxon>
        <taxon>Bacillota</taxon>
        <taxon>Bacilli</taxon>
        <taxon>Bacillales</taxon>
        <taxon>Bacillaceae</taxon>
        <taxon>Bacillus</taxon>
    </lineage>
</organism>
<dbReference type="InterPro" id="IPR011033">
    <property type="entry name" value="PRC_barrel-like_sf"/>
</dbReference>
<feature type="domain" description="PRC-barrel" evidence="1">
    <location>
        <begin position="86"/>
        <end position="154"/>
    </location>
</feature>
<dbReference type="Pfam" id="PF05239">
    <property type="entry name" value="PRC"/>
    <property type="match status" value="2"/>
</dbReference>
<evidence type="ECO:0000313" key="3">
    <source>
        <dbReference type="Proteomes" id="UP000322139"/>
    </source>
</evidence>
<dbReference type="InterPro" id="IPR027275">
    <property type="entry name" value="PRC-brl_dom"/>
</dbReference>
<evidence type="ECO:0000259" key="1">
    <source>
        <dbReference type="Pfam" id="PF05239"/>
    </source>
</evidence>
<accession>A0A5D4R2V7</accession>
<dbReference type="EMBL" id="VTER01000012">
    <property type="protein sequence ID" value="TYS44376.1"/>
    <property type="molecule type" value="Genomic_DNA"/>
</dbReference>
<evidence type="ECO:0000313" key="2">
    <source>
        <dbReference type="EMBL" id="TYS44376.1"/>
    </source>
</evidence>
<proteinExistence type="predicted"/>
<dbReference type="SUPFAM" id="SSF50346">
    <property type="entry name" value="PRC-barrel domain"/>
    <property type="match status" value="2"/>
</dbReference>
<feature type="domain" description="PRC-barrel" evidence="1">
    <location>
        <begin position="4"/>
        <end position="72"/>
    </location>
</feature>
<dbReference type="AlphaFoldDB" id="A0A5D4R2V7"/>
<protein>
    <submittedName>
        <fullName evidence="2">Photosystem reaction center subunit H</fullName>
    </submittedName>
</protein>
<sequence>MRTFSLLKGMPVFDMENGTSVGEVHDICISEEGSITGLLLRKGAFLKKNFLIPFASIASFGSGGVMIKTTSGLSPVKRLSGYTFENQHRICGKMLISHEGEQLGLLEDVYFLEELGTIVGYELSDGFFSDITEGKKVVNSDEPPAFGKDAIIVNAKN</sequence>
<comment type="caution">
    <text evidence="2">The sequence shown here is derived from an EMBL/GenBank/DDBJ whole genome shotgun (WGS) entry which is preliminary data.</text>
</comment>
<dbReference type="RefSeq" id="WP_148976554.1">
    <property type="nucleotide sequence ID" value="NZ_VTER01000012.1"/>
</dbReference>
<dbReference type="Proteomes" id="UP000322139">
    <property type="component" value="Unassembled WGS sequence"/>
</dbReference>